<dbReference type="EC" id="2.1.1.72" evidence="1"/>
<dbReference type="PROSITE" id="PS00092">
    <property type="entry name" value="N6_MTASE"/>
    <property type="match status" value="1"/>
</dbReference>
<reference evidence="8 9" key="1">
    <citation type="submission" date="2018-06" db="EMBL/GenBank/DDBJ databases">
        <title>Actinomadura craniellae sp. nov. isolated from marine sponge Craniella sp.</title>
        <authorList>
            <person name="Li L."/>
            <person name="Xu Q.H."/>
            <person name="Lin H.W."/>
            <person name="Lu Y.H."/>
        </authorList>
    </citation>
    <scope>NUCLEOTIDE SEQUENCE [LARGE SCALE GENOMIC DNA]</scope>
    <source>
        <strain evidence="8 9">LHW63021</strain>
    </source>
</reference>
<evidence type="ECO:0000259" key="6">
    <source>
        <dbReference type="Pfam" id="PF07669"/>
    </source>
</evidence>
<dbReference type="InterPro" id="IPR011639">
    <property type="entry name" value="MethylTrfase_TaqI-like_dom"/>
</dbReference>
<dbReference type="InterPro" id="IPR050953">
    <property type="entry name" value="N4_N6_ade-DNA_methylase"/>
</dbReference>
<dbReference type="Gene3D" id="3.40.50.150">
    <property type="entry name" value="Vaccinia Virus protein VP39"/>
    <property type="match status" value="1"/>
</dbReference>
<proteinExistence type="predicted"/>
<comment type="caution">
    <text evidence="8">The sequence shown here is derived from an EMBL/GenBank/DDBJ whole genome shotgun (WGS) entry which is preliminary data.</text>
</comment>
<dbReference type="InterPro" id="IPR054277">
    <property type="entry name" value="DUF7008"/>
</dbReference>
<keyword evidence="4" id="KW-0949">S-adenosyl-L-methionine</keyword>
<dbReference type="RefSeq" id="WP_111870040.1">
    <property type="nucleotide sequence ID" value="NZ_QLYX01000011.1"/>
</dbReference>
<gene>
    <name evidence="8" type="primary">pglX</name>
    <name evidence="8" type="ORF">DPM19_22810</name>
</gene>
<dbReference type="InterPro" id="IPR002052">
    <property type="entry name" value="DNA_methylase_N6_adenine_CS"/>
</dbReference>
<evidence type="ECO:0000256" key="3">
    <source>
        <dbReference type="ARBA" id="ARBA00022679"/>
    </source>
</evidence>
<evidence type="ECO:0000313" key="8">
    <source>
        <dbReference type="EMBL" id="RAY12852.1"/>
    </source>
</evidence>
<keyword evidence="3 8" id="KW-0808">Transferase</keyword>
<dbReference type="PANTHER" id="PTHR33841:SF1">
    <property type="entry name" value="DNA METHYLTRANSFERASE A"/>
    <property type="match status" value="1"/>
</dbReference>
<dbReference type="OrthoDB" id="4280289at2"/>
<dbReference type="PANTHER" id="PTHR33841">
    <property type="entry name" value="DNA METHYLTRANSFERASE YEEA-RELATED"/>
    <property type="match status" value="1"/>
</dbReference>
<dbReference type="EMBL" id="QLYX01000011">
    <property type="protein sequence ID" value="RAY12852.1"/>
    <property type="molecule type" value="Genomic_DNA"/>
</dbReference>
<dbReference type="Proteomes" id="UP000251891">
    <property type="component" value="Unassembled WGS sequence"/>
</dbReference>
<dbReference type="GO" id="GO:0032259">
    <property type="term" value="P:methylation"/>
    <property type="evidence" value="ECO:0007669"/>
    <property type="project" value="UniProtKB-KW"/>
</dbReference>
<dbReference type="Pfam" id="PF22654">
    <property type="entry name" value="DUF7008"/>
    <property type="match status" value="1"/>
</dbReference>
<comment type="catalytic activity">
    <reaction evidence="5">
        <text>a 2'-deoxyadenosine in DNA + S-adenosyl-L-methionine = an N(6)-methyl-2'-deoxyadenosine in DNA + S-adenosyl-L-homocysteine + H(+)</text>
        <dbReference type="Rhea" id="RHEA:15197"/>
        <dbReference type="Rhea" id="RHEA-COMP:12418"/>
        <dbReference type="Rhea" id="RHEA-COMP:12419"/>
        <dbReference type="ChEBI" id="CHEBI:15378"/>
        <dbReference type="ChEBI" id="CHEBI:57856"/>
        <dbReference type="ChEBI" id="CHEBI:59789"/>
        <dbReference type="ChEBI" id="CHEBI:90615"/>
        <dbReference type="ChEBI" id="CHEBI:90616"/>
        <dbReference type="EC" id="2.1.1.72"/>
    </reaction>
</comment>
<feature type="domain" description="Type II methyltransferase M.TaqI-like" evidence="6">
    <location>
        <begin position="295"/>
        <end position="477"/>
    </location>
</feature>
<dbReference type="GO" id="GO:0009007">
    <property type="term" value="F:site-specific DNA-methyltransferase (adenine-specific) activity"/>
    <property type="evidence" value="ECO:0007669"/>
    <property type="project" value="UniProtKB-EC"/>
</dbReference>
<keyword evidence="9" id="KW-1185">Reference proteome</keyword>
<feature type="domain" description="DUF7008" evidence="7">
    <location>
        <begin position="843"/>
        <end position="1215"/>
    </location>
</feature>
<dbReference type="GO" id="GO:0006304">
    <property type="term" value="P:DNA modification"/>
    <property type="evidence" value="ECO:0007669"/>
    <property type="project" value="InterPro"/>
</dbReference>
<dbReference type="NCBIfam" id="NF033451">
    <property type="entry name" value="BREX_2_MTaseX"/>
    <property type="match status" value="1"/>
</dbReference>
<evidence type="ECO:0000259" key="7">
    <source>
        <dbReference type="Pfam" id="PF22654"/>
    </source>
</evidence>
<dbReference type="AlphaFoldDB" id="A0A365H184"/>
<keyword evidence="2 8" id="KW-0489">Methyltransferase</keyword>
<sequence>MARRKSAERTLVTDLRHQVTLLVDDLRARSDTDESLRDKLVEEHQRALKAERIAVNYTDWREDRLTQIAVAWILGTVFVRYCEDNELVEHPWISGPGDRLKDAEDRHAAYFRAHPEKNDRDWLLAAFDHLSAAHPAVAGLFDRAHNPLWEADPGYEAAADLLKFWRTPGADGEIPYTFRGADTRFLGDLYQHLSDHAQKTYALLQTPEFVEEFILDLTLTPALDEFGLQPVWPHTPAKWTGPVNDDGEAIGLRTIDPACGSGHFLLGLFHRVLAAWAERAPALPRWDLVRLTLHSVHGCDKNPFAAAIARFRLLIAALDAAGEKRLDQAPAFPINIAVGDSLIHGRDALGVQGDLLETGEHFHFATEDVKRYIETCDALGLGSYHAVVGNPPYIIVRDKQESDNYRRYYPDACGGAYALSAPFAQRIFDLATRSTDPSIAAGFTGQITANSFMKREFGKKLIERFFPKIRLTHVIDTSGAWIPGHGTPTAILAGRNSFPDQSTTIRAVLSVRGEPGQPDNAADGFVWTAIVNQVDRPGSESPWVTVSDLPRPTLAKHPWSLSGGGAGELFNHLEGASASKLRTIASETGFGATTKEDGAYLLGDGTLRRAGVPTAQRKPFIEGVMVRDYAISPEATFALWPYHEETLEAEELAPIQALLWPYRTNLSHRTVFGRHQEDRGLTWFEYSEFAARRFRLPFSITFAFVATHNHFVLDRGGKVFNRSAPVIKLPESASEDDHLGLLGLLNSSTACFWLKQVSQDKGNRGGERGTGRYAWESFFEFTGTKIQNFPVPTKLPLSLSKELDQLATHLASAEPSSVIAKSTPTRESLEAAKREYTKALCQMIALQEELDWHVYGIYGILSESDLTIAISPANEHPQDIALGERAFEIVQARHGADDEAVRQWYVRHGSKPILDIPEAWPSEYAKVVQARIDLIEQRPNDIGLLERPEYKRRWSTEPWEAKERTALVAWILDRCEREELWFVRRDGLLHPRTMTVGELADRFRDDEDMNGVARLYATDHLGKRDLPLAGILAAVLKDEHVPYLAALRYKDSGLRKRAEWEKTWELQRQEDREGRRLRIPVPPKYASADFRKPAYWSHRGKLDVPKERFVSYPGAARHSDDPLLLGWAGWDHKDQAQALVNLVNDRAEEQWVSARIVPLLAGLAEVMPWVRQWHGEYDAEWEGNPAEEFGTFLETQLSRHQVSARALREWRPSKEFLKGAKA</sequence>
<dbReference type="GO" id="GO:0003676">
    <property type="term" value="F:nucleic acid binding"/>
    <property type="evidence" value="ECO:0007669"/>
    <property type="project" value="InterPro"/>
</dbReference>
<evidence type="ECO:0000256" key="2">
    <source>
        <dbReference type="ARBA" id="ARBA00022603"/>
    </source>
</evidence>
<accession>A0A365H184</accession>
<protein>
    <recommendedName>
        <fullName evidence="1">site-specific DNA-methyltransferase (adenine-specific)</fullName>
        <ecNumber evidence="1">2.1.1.72</ecNumber>
    </recommendedName>
</protein>
<organism evidence="8 9">
    <name type="scientific">Actinomadura craniellae</name>
    <dbReference type="NCBI Taxonomy" id="2231787"/>
    <lineage>
        <taxon>Bacteria</taxon>
        <taxon>Bacillati</taxon>
        <taxon>Actinomycetota</taxon>
        <taxon>Actinomycetes</taxon>
        <taxon>Streptosporangiales</taxon>
        <taxon>Thermomonosporaceae</taxon>
        <taxon>Actinomadura</taxon>
    </lineage>
</organism>
<evidence type="ECO:0000256" key="5">
    <source>
        <dbReference type="ARBA" id="ARBA00047942"/>
    </source>
</evidence>
<name>A0A365H184_9ACTN</name>
<evidence type="ECO:0000313" key="9">
    <source>
        <dbReference type="Proteomes" id="UP000251891"/>
    </source>
</evidence>
<evidence type="ECO:0000256" key="4">
    <source>
        <dbReference type="ARBA" id="ARBA00022691"/>
    </source>
</evidence>
<dbReference type="InterPro" id="IPR029063">
    <property type="entry name" value="SAM-dependent_MTases_sf"/>
</dbReference>
<dbReference type="PRINTS" id="PR00507">
    <property type="entry name" value="N12N6MTFRASE"/>
</dbReference>
<dbReference type="SUPFAM" id="SSF53335">
    <property type="entry name" value="S-adenosyl-L-methionine-dependent methyltransferases"/>
    <property type="match status" value="1"/>
</dbReference>
<evidence type="ECO:0000256" key="1">
    <source>
        <dbReference type="ARBA" id="ARBA00011900"/>
    </source>
</evidence>
<dbReference type="Pfam" id="PF07669">
    <property type="entry name" value="Eco57I"/>
    <property type="match status" value="1"/>
</dbReference>